<feature type="transmembrane region" description="Helical" evidence="7">
    <location>
        <begin position="401"/>
        <end position="420"/>
    </location>
</feature>
<dbReference type="GO" id="GO:0005886">
    <property type="term" value="C:plasma membrane"/>
    <property type="evidence" value="ECO:0007669"/>
    <property type="project" value="UniProtKB-SubCell"/>
</dbReference>
<dbReference type="GO" id="GO:0022857">
    <property type="term" value="F:transmembrane transporter activity"/>
    <property type="evidence" value="ECO:0007669"/>
    <property type="project" value="TreeGrafter"/>
</dbReference>
<feature type="transmembrane region" description="Helical" evidence="7">
    <location>
        <begin position="45"/>
        <end position="65"/>
    </location>
</feature>
<evidence type="ECO:0000313" key="11">
    <source>
        <dbReference type="Proteomes" id="UP000288293"/>
    </source>
</evidence>
<evidence type="ECO:0000256" key="3">
    <source>
        <dbReference type="ARBA" id="ARBA00022692"/>
    </source>
</evidence>
<feature type="transmembrane region" description="Helical" evidence="7">
    <location>
        <begin position="448"/>
        <end position="470"/>
    </location>
</feature>
<feature type="domain" description="MacB-like periplasmic core" evidence="9">
    <location>
        <begin position="47"/>
        <end position="224"/>
    </location>
</feature>
<dbReference type="AlphaFoldDB" id="A0A432W9Q6"/>
<evidence type="ECO:0000256" key="2">
    <source>
        <dbReference type="ARBA" id="ARBA00022475"/>
    </source>
</evidence>
<comment type="similarity">
    <text evidence="6">Belongs to the ABC-4 integral membrane protein family.</text>
</comment>
<evidence type="ECO:0000259" key="9">
    <source>
        <dbReference type="Pfam" id="PF12704"/>
    </source>
</evidence>
<dbReference type="InterPro" id="IPR050250">
    <property type="entry name" value="Macrolide_Exporter_MacB"/>
</dbReference>
<feature type="domain" description="ABC3 transporter permease C-terminal" evidence="8">
    <location>
        <begin position="306"/>
        <end position="426"/>
    </location>
</feature>
<evidence type="ECO:0000256" key="6">
    <source>
        <dbReference type="ARBA" id="ARBA00038076"/>
    </source>
</evidence>
<gene>
    <name evidence="10" type="ORF">CWE09_09410</name>
</gene>
<reference evidence="10 11" key="1">
    <citation type="journal article" date="2011" name="Front. Microbiol.">
        <title>Genomic signatures of strain selection and enhancement in Bacillus atrophaeus var. globigii, a historical biowarfare simulant.</title>
        <authorList>
            <person name="Gibbons H.S."/>
            <person name="Broomall S.M."/>
            <person name="McNew L.A."/>
            <person name="Daligault H."/>
            <person name="Chapman C."/>
            <person name="Bruce D."/>
            <person name="Karavis M."/>
            <person name="Krepps M."/>
            <person name="McGregor P.A."/>
            <person name="Hong C."/>
            <person name="Park K.H."/>
            <person name="Akmal A."/>
            <person name="Feldman A."/>
            <person name="Lin J.S."/>
            <person name="Chang W.E."/>
            <person name="Higgs B.W."/>
            <person name="Demirev P."/>
            <person name="Lindquist J."/>
            <person name="Liem A."/>
            <person name="Fochler E."/>
            <person name="Read T.D."/>
            <person name="Tapia R."/>
            <person name="Johnson S."/>
            <person name="Bishop-Lilly K.A."/>
            <person name="Detter C."/>
            <person name="Han C."/>
            <person name="Sozhamannan S."/>
            <person name="Rosenzweig C.N."/>
            <person name="Skowronski E.W."/>
        </authorList>
    </citation>
    <scope>NUCLEOTIDE SEQUENCE [LARGE SCALE GENOMIC DNA]</scope>
    <source>
        <strain evidence="10 11">MLST1</strain>
    </source>
</reference>
<evidence type="ECO:0000259" key="8">
    <source>
        <dbReference type="Pfam" id="PF02687"/>
    </source>
</evidence>
<dbReference type="InterPro" id="IPR003838">
    <property type="entry name" value="ABC3_permease_C"/>
</dbReference>
<evidence type="ECO:0000256" key="4">
    <source>
        <dbReference type="ARBA" id="ARBA00022989"/>
    </source>
</evidence>
<organism evidence="10 11">
    <name type="scientific">Aliidiomarina minuta</name>
    <dbReference type="NCBI Taxonomy" id="880057"/>
    <lineage>
        <taxon>Bacteria</taxon>
        <taxon>Pseudomonadati</taxon>
        <taxon>Pseudomonadota</taxon>
        <taxon>Gammaproteobacteria</taxon>
        <taxon>Alteromonadales</taxon>
        <taxon>Idiomarinaceae</taxon>
        <taxon>Aliidiomarina</taxon>
    </lineage>
</organism>
<feature type="transmembrane region" description="Helical" evidence="7">
    <location>
        <begin position="304"/>
        <end position="330"/>
    </location>
</feature>
<dbReference type="Proteomes" id="UP000288293">
    <property type="component" value="Unassembled WGS sequence"/>
</dbReference>
<feature type="transmembrane region" description="Helical" evidence="7">
    <location>
        <begin position="351"/>
        <end position="374"/>
    </location>
</feature>
<dbReference type="Pfam" id="PF02687">
    <property type="entry name" value="FtsX"/>
    <property type="match status" value="2"/>
</dbReference>
<comment type="subcellular location">
    <subcellularLocation>
        <location evidence="1">Cell membrane</location>
        <topology evidence="1">Multi-pass membrane protein</topology>
    </subcellularLocation>
</comment>
<evidence type="ECO:0000313" key="10">
    <source>
        <dbReference type="EMBL" id="RUO26887.1"/>
    </source>
</evidence>
<evidence type="ECO:0000256" key="5">
    <source>
        <dbReference type="ARBA" id="ARBA00023136"/>
    </source>
</evidence>
<keyword evidence="2" id="KW-1003">Cell membrane</keyword>
<name>A0A432W9Q6_9GAMM</name>
<sequence length="809" mass="89067">MTPLLQAVVSVKYALRMGGLSMVTNSYLFEVTCEWRRWAGQRGKLLVLLLGFAIVCALLTLSLRFGQILLSANPGWLGSDDYFYTLAYQHEDGRQAPVNKVAVQNASELADVEQASWLSFSNAPLESSNWTLRDPLVAFYADNFFSMTGVSELPPAEQSNTVWISERFWREELQASPSVVGERFYHERVPHAFVVGGVLPASLNKLGNWQPDVWIPGDYLRFTTPFDASSETMVDRFLNAAPIYFGVFSSEKRLNEESLTERLRAIDTSVSGMSFASEGGVLQVYRGIELSPVERQNMLAQWRLLIFLVVALGVVLAFNTFMVFTSRFLIYQKDYQIMRVVGATPRYQLGSALFVAAVKLAVIAIVSLLLLLILETVISKHPTYQALQGDMSLGINYGQWLASWMLISVVFLACFLVPLIRVSKKELFDRAMGTSSSKLRKLGAQGNLALQLTVALVSLNMALTFALYQWQAMTDSSIEVSTQSLNVSQRGTGLAIRSLTEGGVADIDAGEVAVSFAPFAQPQTLAIEDPNLLPQQVTFDIHYVTRNYFDVLDVATFAGNEDWQSGIRINRRAADILGGNGSGSDLVGTSLTLGGIHGHAQITGIVDNVPHRGRARASEPMIYLSVEASAHAPRSVTFFFGEADRIAQALHTWLNREMIDPSFSETRSIAQILAQQDQAVNSLFISTVLISALIIASVLISLGYQIKARLRVDRHEYGVLLAIGAPPQSLLLRVLRHAFMALAVAVPLAVFILALITGQVQANSALPISFEPVAFILACFATLLLTMVTAMVPLRRILKEPIFSYLRQG</sequence>
<accession>A0A432W9Q6</accession>
<dbReference type="PANTHER" id="PTHR30572">
    <property type="entry name" value="MEMBRANE COMPONENT OF TRANSPORTER-RELATED"/>
    <property type="match status" value="1"/>
</dbReference>
<proteinExistence type="inferred from homology"/>
<keyword evidence="4 7" id="KW-1133">Transmembrane helix</keyword>
<feature type="transmembrane region" description="Helical" evidence="7">
    <location>
        <begin position="738"/>
        <end position="760"/>
    </location>
</feature>
<dbReference type="InterPro" id="IPR025857">
    <property type="entry name" value="MacB_PCD"/>
</dbReference>
<dbReference type="Pfam" id="PF12704">
    <property type="entry name" value="MacB_PCD"/>
    <property type="match status" value="1"/>
</dbReference>
<keyword evidence="5 7" id="KW-0472">Membrane</keyword>
<feature type="domain" description="ABC3 transporter permease C-terminal" evidence="8">
    <location>
        <begin position="689"/>
        <end position="801"/>
    </location>
</feature>
<feature type="transmembrane region" description="Helical" evidence="7">
    <location>
        <begin position="772"/>
        <end position="794"/>
    </location>
</feature>
<dbReference type="PANTHER" id="PTHR30572:SF4">
    <property type="entry name" value="ABC TRANSPORTER PERMEASE YTRF"/>
    <property type="match status" value="1"/>
</dbReference>
<dbReference type="EMBL" id="PIPL01000001">
    <property type="protein sequence ID" value="RUO26887.1"/>
    <property type="molecule type" value="Genomic_DNA"/>
</dbReference>
<feature type="transmembrane region" description="Helical" evidence="7">
    <location>
        <begin position="683"/>
        <end position="704"/>
    </location>
</feature>
<protein>
    <submittedName>
        <fullName evidence="10">Uncharacterized protein</fullName>
    </submittedName>
</protein>
<comment type="caution">
    <text evidence="10">The sequence shown here is derived from an EMBL/GenBank/DDBJ whole genome shotgun (WGS) entry which is preliminary data.</text>
</comment>
<evidence type="ECO:0000256" key="7">
    <source>
        <dbReference type="SAM" id="Phobius"/>
    </source>
</evidence>
<evidence type="ECO:0000256" key="1">
    <source>
        <dbReference type="ARBA" id="ARBA00004651"/>
    </source>
</evidence>
<keyword evidence="11" id="KW-1185">Reference proteome</keyword>
<keyword evidence="3 7" id="KW-0812">Transmembrane</keyword>